<dbReference type="KEGG" id="tbk:HF295_06800"/>
<reference evidence="3 4" key="1">
    <citation type="submission" date="2020-04" db="EMBL/GenBank/DDBJ databases">
        <authorList>
            <person name="Zheng R.K."/>
            <person name="Sun C.M."/>
        </authorList>
    </citation>
    <scope>NUCLEOTIDE SEQUENCE [LARGE SCALE GENOMIC DNA]</scope>
    <source>
        <strain evidence="4">zrk29</strain>
    </source>
</reference>
<sequence length="476" mass="55039">MKKWVSLFYLLLSMFLLIGCVQLDQTTNQETNEQTSVNLTTNQPTNPVTQEPTQPLTTSEPEELLMPIIRIQTNNSQDISSDETYLSALISLTTKEGVYDFSNLQAGIRLRGNSTQQYAKKPYRLKFDEDIQLLGMGNGPSKSWLLLAEYVDFSMLRNKTTFDLASQLLRHTFVSDTMFVEVYLNNNYQGVYLVAEQTHVNENRVNIDESGIDNPTIVDTGYLLELECDQYRRDEEGAYMTGWFDIPGYSAAPGEIGYWNISQYLYSSLVSFYVIKSDAKSPEQVTYIQNYMIDVYDAIYVDKSEEAISALVDIESAVDMYILQLLTNDMDNNYSSTFVYKDKGGKLMFGPTWDHDLSYGNHINDLSYDSIHLYHLLYDLGNLSWFNAYVLEKWNEINQDDGLLDQAMANIDVYTNTYSELFIQNHNMWKNTRETGGWHLYYQEELTSQDDGKEQFKAWLVERILFIDQYLNSIIE</sequence>
<dbReference type="Pfam" id="PF08757">
    <property type="entry name" value="CotH"/>
    <property type="match status" value="1"/>
</dbReference>
<evidence type="ECO:0000256" key="2">
    <source>
        <dbReference type="SAM" id="SignalP"/>
    </source>
</evidence>
<dbReference type="EMBL" id="CP051151">
    <property type="protein sequence ID" value="QLY40570.1"/>
    <property type="molecule type" value="Genomic_DNA"/>
</dbReference>
<dbReference type="Proteomes" id="UP000512167">
    <property type="component" value="Chromosome"/>
</dbReference>
<feature type="region of interest" description="Disordered" evidence="1">
    <location>
        <begin position="32"/>
        <end position="57"/>
    </location>
</feature>
<dbReference type="AlphaFoldDB" id="A0A7L6N2S7"/>
<evidence type="ECO:0000256" key="1">
    <source>
        <dbReference type="SAM" id="MobiDB-lite"/>
    </source>
</evidence>
<protein>
    <recommendedName>
        <fullName evidence="5">Spore coat protein CotH</fullName>
    </recommendedName>
</protein>
<name>A0A7L6N2S7_9MOLU</name>
<dbReference type="PROSITE" id="PS51257">
    <property type="entry name" value="PROKAR_LIPOPROTEIN"/>
    <property type="match status" value="1"/>
</dbReference>
<proteinExistence type="predicted"/>
<evidence type="ECO:0000313" key="3">
    <source>
        <dbReference type="EMBL" id="QLY40570.1"/>
    </source>
</evidence>
<evidence type="ECO:0008006" key="5">
    <source>
        <dbReference type="Google" id="ProtNLM"/>
    </source>
</evidence>
<dbReference type="InterPro" id="IPR014867">
    <property type="entry name" value="Spore_coat_CotH_CotH2/3/7"/>
</dbReference>
<dbReference type="RefSeq" id="WP_312031414.1">
    <property type="nucleotide sequence ID" value="NZ_CP051151.1"/>
</dbReference>
<evidence type="ECO:0000313" key="4">
    <source>
        <dbReference type="Proteomes" id="UP000512167"/>
    </source>
</evidence>
<feature type="signal peptide" evidence="2">
    <location>
        <begin position="1"/>
        <end position="18"/>
    </location>
</feature>
<feature type="compositionally biased region" description="Polar residues" evidence="1">
    <location>
        <begin position="36"/>
        <end position="57"/>
    </location>
</feature>
<feature type="chain" id="PRO_5029917897" description="Spore coat protein CotH" evidence="2">
    <location>
        <begin position="19"/>
        <end position="476"/>
    </location>
</feature>
<organism evidence="3 4">
    <name type="scientific">Hujiaoplasma nucleasis</name>
    <dbReference type="NCBI Taxonomy" id="2725268"/>
    <lineage>
        <taxon>Bacteria</taxon>
        <taxon>Bacillati</taxon>
        <taxon>Mycoplasmatota</taxon>
        <taxon>Mollicutes</taxon>
        <taxon>Candidatus Izemoplasmatales</taxon>
        <taxon>Hujiaoplasmataceae</taxon>
        <taxon>Hujiaoplasma</taxon>
    </lineage>
</organism>
<keyword evidence="2" id="KW-0732">Signal</keyword>
<keyword evidence="4" id="KW-1185">Reference proteome</keyword>
<gene>
    <name evidence="3" type="ORF">HF295_06800</name>
</gene>
<accession>A0A7L6N2S7</accession>